<accession>A0AAC8Q2H9</accession>
<name>A0AAC8Q2H9_9BACT</name>
<dbReference type="KEGG" id="age:AA314_01340"/>
<organism evidence="1 3">
    <name type="scientific">Archangium gephyra</name>
    <dbReference type="NCBI Taxonomy" id="48"/>
    <lineage>
        <taxon>Bacteria</taxon>
        <taxon>Pseudomonadati</taxon>
        <taxon>Myxococcota</taxon>
        <taxon>Myxococcia</taxon>
        <taxon>Myxococcales</taxon>
        <taxon>Cystobacterineae</taxon>
        <taxon>Archangiaceae</taxon>
        <taxon>Archangium</taxon>
    </lineage>
</organism>
<evidence type="ECO:0000313" key="4">
    <source>
        <dbReference type="Proteomes" id="UP000256345"/>
    </source>
</evidence>
<dbReference type="RefSeq" id="WP_053066160.1">
    <property type="nucleotide sequence ID" value="NZ_CP011509.1"/>
</dbReference>
<sequence length="87" mass="9786">MRRGIASQYGLQGSGKNPWILAQYRTKHDLTEEALAEQLGCTVETLRYLCLCRRPEGPKLEQQLLAIAERFPVSAEKLDAILREVSG</sequence>
<evidence type="ECO:0000313" key="2">
    <source>
        <dbReference type="EMBL" id="REG27759.1"/>
    </source>
</evidence>
<dbReference type="EMBL" id="QUMU01000009">
    <property type="protein sequence ID" value="REG27759.1"/>
    <property type="molecule type" value="Genomic_DNA"/>
</dbReference>
<proteinExistence type="predicted"/>
<keyword evidence="4" id="KW-1185">Reference proteome</keyword>
<reference evidence="2 4" key="2">
    <citation type="submission" date="2018-08" db="EMBL/GenBank/DDBJ databases">
        <title>Genomic Encyclopedia of Archaeal and Bacterial Type Strains, Phase II (KMG-II): from individual species to whole genera.</title>
        <authorList>
            <person name="Goeker M."/>
        </authorList>
    </citation>
    <scope>NUCLEOTIDE SEQUENCE [LARGE SCALE GENOMIC DNA]</scope>
    <source>
        <strain evidence="2 4">DSM 2261</strain>
    </source>
</reference>
<evidence type="ECO:0000313" key="1">
    <source>
        <dbReference type="EMBL" id="AKI99713.1"/>
    </source>
</evidence>
<evidence type="ECO:0000313" key="3">
    <source>
        <dbReference type="Proteomes" id="UP000035579"/>
    </source>
</evidence>
<reference evidence="1 3" key="1">
    <citation type="submission" date="2015-05" db="EMBL/GenBank/DDBJ databases">
        <title>Genome assembly of Archangium gephyra DSM 2261.</title>
        <authorList>
            <person name="Sharma G."/>
            <person name="Subramanian S."/>
        </authorList>
    </citation>
    <scope>NUCLEOTIDE SEQUENCE [LARGE SCALE GENOMIC DNA]</scope>
    <source>
        <strain evidence="1 3">DSM 2261</strain>
    </source>
</reference>
<protein>
    <submittedName>
        <fullName evidence="1">Uncharacterized protein</fullName>
    </submittedName>
</protein>
<dbReference type="EMBL" id="CP011509">
    <property type="protein sequence ID" value="AKI99713.1"/>
    <property type="molecule type" value="Genomic_DNA"/>
</dbReference>
<dbReference type="Proteomes" id="UP000035579">
    <property type="component" value="Chromosome"/>
</dbReference>
<dbReference type="Proteomes" id="UP000256345">
    <property type="component" value="Unassembled WGS sequence"/>
</dbReference>
<dbReference type="AlphaFoldDB" id="A0AAC8Q2H9"/>
<gene>
    <name evidence="1" type="ORF">AA314_01340</name>
    <name evidence="2" type="ORF">ATI61_10996</name>
</gene>